<dbReference type="AlphaFoldDB" id="A0A3D8HHW8"/>
<dbReference type="Pfam" id="PF02311">
    <property type="entry name" value="AraC_binding"/>
    <property type="match status" value="1"/>
</dbReference>
<dbReference type="Gene3D" id="2.60.120.280">
    <property type="entry name" value="Regulatory protein AraC"/>
    <property type="match status" value="1"/>
</dbReference>
<dbReference type="InterPro" id="IPR018060">
    <property type="entry name" value="HTH_AraC"/>
</dbReference>
<dbReference type="PANTHER" id="PTHR43280">
    <property type="entry name" value="ARAC-FAMILY TRANSCRIPTIONAL REGULATOR"/>
    <property type="match status" value="1"/>
</dbReference>
<dbReference type="GO" id="GO:0043565">
    <property type="term" value="F:sequence-specific DNA binding"/>
    <property type="evidence" value="ECO:0007669"/>
    <property type="project" value="InterPro"/>
</dbReference>
<reference evidence="6 7" key="1">
    <citation type="submission" date="2018-07" db="EMBL/GenBank/DDBJ databases">
        <title>Parabacteroides acidifaciens nov. sp., isolated from human feces.</title>
        <authorList>
            <person name="Wang Y.J."/>
        </authorList>
    </citation>
    <scope>NUCLEOTIDE SEQUENCE [LARGE SCALE GENOMIC DNA]</scope>
    <source>
        <strain evidence="6 7">426-9</strain>
    </source>
</reference>
<evidence type="ECO:0000256" key="1">
    <source>
        <dbReference type="ARBA" id="ARBA00023015"/>
    </source>
</evidence>
<dbReference type="GO" id="GO:0003700">
    <property type="term" value="F:DNA-binding transcription factor activity"/>
    <property type="evidence" value="ECO:0007669"/>
    <property type="project" value="InterPro"/>
</dbReference>
<dbReference type="PROSITE" id="PS01124">
    <property type="entry name" value="HTH_ARAC_FAMILY_2"/>
    <property type="match status" value="1"/>
</dbReference>
<evidence type="ECO:0000313" key="8">
    <source>
        <dbReference type="Proteomes" id="UP000629596"/>
    </source>
</evidence>
<accession>A0A3D8HHW8</accession>
<proteinExistence type="predicted"/>
<protein>
    <submittedName>
        <fullName evidence="6">AraC family transcriptional regulator</fullName>
    </submittedName>
</protein>
<feature type="domain" description="HTH araC/xylS-type" evidence="4">
    <location>
        <begin position="195"/>
        <end position="293"/>
    </location>
</feature>
<reference evidence="5 8" key="2">
    <citation type="submission" date="2020-08" db="EMBL/GenBank/DDBJ databases">
        <title>Genome public.</title>
        <authorList>
            <person name="Liu C."/>
            <person name="Sun Q."/>
        </authorList>
    </citation>
    <scope>NUCLEOTIDE SEQUENCE [LARGE SCALE GENOMIC DNA]</scope>
    <source>
        <strain evidence="5 8">426_9</strain>
    </source>
</reference>
<dbReference type="InterPro" id="IPR037923">
    <property type="entry name" value="HTH-like"/>
</dbReference>
<name>A0A3D8HHW8_9BACT</name>
<dbReference type="Pfam" id="PF12833">
    <property type="entry name" value="HTH_18"/>
    <property type="match status" value="1"/>
</dbReference>
<evidence type="ECO:0000313" key="5">
    <source>
        <dbReference type="EMBL" id="MBC8600864.1"/>
    </source>
</evidence>
<dbReference type="InterPro" id="IPR009057">
    <property type="entry name" value="Homeodomain-like_sf"/>
</dbReference>
<dbReference type="SMART" id="SM00342">
    <property type="entry name" value="HTH_ARAC"/>
    <property type="match status" value="1"/>
</dbReference>
<dbReference type="Gene3D" id="1.10.10.60">
    <property type="entry name" value="Homeodomain-like"/>
    <property type="match status" value="2"/>
</dbReference>
<keyword evidence="3" id="KW-0804">Transcription</keyword>
<dbReference type="EMBL" id="QREV01000005">
    <property type="protein sequence ID" value="RDU50585.1"/>
    <property type="molecule type" value="Genomic_DNA"/>
</dbReference>
<sequence>MDFDRSKHNVIKYLPTNNDENIWSMSISGIGFQSIDSKDSYPLKGHPIGYTFNPERGRIIDEFALVYIIKGEGTFSSITCPEKKLSKGDAFFLFPGQWHNYQPKPNIGWDEYYVTFHGEYFENLLNKIVNNANPIFHIGINDQIVKHFGEMLDCARAQRTGFQAVLAGIVMHTIGLIYSISKNQDSGSASMQKIQEACVLMRENIYDKFTPEDVAESINMSYSNFRKSFKQYTGIAPHQYMLQLKLSKIKDLLSSTDMSIQDIAMKLNFESADYFSYFFRSKTGINPLSYRKEIEKQREKAQKNLH</sequence>
<keyword evidence="8" id="KW-1185">Reference proteome</keyword>
<dbReference type="PROSITE" id="PS00041">
    <property type="entry name" value="HTH_ARAC_FAMILY_1"/>
    <property type="match status" value="1"/>
</dbReference>
<dbReference type="EMBL" id="JACRTI010000005">
    <property type="protein sequence ID" value="MBC8600864.1"/>
    <property type="molecule type" value="Genomic_DNA"/>
</dbReference>
<dbReference type="SUPFAM" id="SSF51215">
    <property type="entry name" value="Regulatory protein AraC"/>
    <property type="match status" value="1"/>
</dbReference>
<evidence type="ECO:0000313" key="6">
    <source>
        <dbReference type="EMBL" id="RDU50585.1"/>
    </source>
</evidence>
<gene>
    <name evidence="6" type="ORF">DWU89_03975</name>
    <name evidence="5" type="ORF">H8784_03920</name>
</gene>
<dbReference type="Proteomes" id="UP000256321">
    <property type="component" value="Unassembled WGS sequence"/>
</dbReference>
<evidence type="ECO:0000313" key="7">
    <source>
        <dbReference type="Proteomes" id="UP000256321"/>
    </source>
</evidence>
<dbReference type="SUPFAM" id="SSF46689">
    <property type="entry name" value="Homeodomain-like"/>
    <property type="match status" value="2"/>
</dbReference>
<dbReference type="InterPro" id="IPR003313">
    <property type="entry name" value="AraC-bd"/>
</dbReference>
<evidence type="ECO:0000256" key="3">
    <source>
        <dbReference type="ARBA" id="ARBA00023163"/>
    </source>
</evidence>
<dbReference type="InterPro" id="IPR018062">
    <property type="entry name" value="HTH_AraC-typ_CS"/>
</dbReference>
<keyword evidence="1" id="KW-0805">Transcription regulation</keyword>
<keyword evidence="2" id="KW-0238">DNA-binding</keyword>
<comment type="caution">
    <text evidence="6">The sequence shown here is derived from an EMBL/GenBank/DDBJ whole genome shotgun (WGS) entry which is preliminary data.</text>
</comment>
<evidence type="ECO:0000256" key="2">
    <source>
        <dbReference type="ARBA" id="ARBA00023125"/>
    </source>
</evidence>
<dbReference type="PANTHER" id="PTHR43280:SF30">
    <property type="entry name" value="MMSAB OPERON REGULATORY PROTEIN"/>
    <property type="match status" value="1"/>
</dbReference>
<dbReference type="RefSeq" id="WP_115498370.1">
    <property type="nucleotide sequence ID" value="NZ_JACRTI010000005.1"/>
</dbReference>
<evidence type="ECO:0000259" key="4">
    <source>
        <dbReference type="PROSITE" id="PS01124"/>
    </source>
</evidence>
<dbReference type="Proteomes" id="UP000629596">
    <property type="component" value="Unassembled WGS sequence"/>
</dbReference>
<organism evidence="6 7">
    <name type="scientific">Parabacteroides acidifaciens</name>
    <dbReference type="NCBI Taxonomy" id="2290935"/>
    <lineage>
        <taxon>Bacteria</taxon>
        <taxon>Pseudomonadati</taxon>
        <taxon>Bacteroidota</taxon>
        <taxon>Bacteroidia</taxon>
        <taxon>Bacteroidales</taxon>
        <taxon>Tannerellaceae</taxon>
        <taxon>Parabacteroides</taxon>
    </lineage>
</organism>